<dbReference type="SUPFAM" id="SSF46626">
    <property type="entry name" value="Cytochrome c"/>
    <property type="match status" value="2"/>
</dbReference>
<dbReference type="InterPro" id="IPR009056">
    <property type="entry name" value="Cyt_c-like_dom"/>
</dbReference>
<name>A0ABS5HJT8_9BACT</name>
<dbReference type="InterPro" id="IPR004852">
    <property type="entry name" value="Di-haem_cyt_c_peroxidsae"/>
</dbReference>
<evidence type="ECO:0000256" key="2">
    <source>
        <dbReference type="ARBA" id="ARBA00022617"/>
    </source>
</evidence>
<dbReference type="PIRSF" id="PIRSF000294">
    <property type="entry name" value="Cytochrome-c_peroxidase"/>
    <property type="match status" value="1"/>
</dbReference>
<accession>A0ABS5HJT8</accession>
<comment type="subcellular location">
    <subcellularLocation>
        <location evidence="1">Periplasm</location>
    </subcellularLocation>
</comment>
<keyword evidence="2 8" id="KW-0349">Heme</keyword>
<reference evidence="11 12" key="1">
    <citation type="submission" date="2021-04" db="EMBL/GenBank/DDBJ databases">
        <title>Molecular and phenotypic characterization and identification of bacterial isolates recovered from the Anatolian ground squirrels (Spermophilus xanthoprymnus) and which have the potential to form a new species in the Campylobacter genus.</title>
        <authorList>
            <person name="Aydin F."/>
            <person name="Abay S."/>
            <person name="Kayman T."/>
            <person name="Karakaya E."/>
            <person name="Mustak H.K."/>
            <person name="Mustak I.B."/>
            <person name="Bilgin N."/>
            <person name="Duzler A."/>
            <person name="Sahin O."/>
            <person name="Guran O."/>
            <person name="Saticioglu I.B."/>
        </authorList>
    </citation>
    <scope>NUCLEOTIDE SEQUENCE [LARGE SCALE GENOMIC DNA]</scope>
    <source>
        <strain evidence="12">faydin-G24</strain>
    </source>
</reference>
<dbReference type="RefSeq" id="WP_212142375.1">
    <property type="nucleotide sequence ID" value="NZ_JAGSSW010000008.1"/>
</dbReference>
<keyword evidence="7 8" id="KW-0408">Iron</keyword>
<feature type="chain" id="PRO_5046115499" evidence="9">
    <location>
        <begin position="27"/>
        <end position="300"/>
    </location>
</feature>
<dbReference type="Pfam" id="PF03150">
    <property type="entry name" value="CCP_MauG"/>
    <property type="match status" value="1"/>
</dbReference>
<evidence type="ECO:0000256" key="1">
    <source>
        <dbReference type="ARBA" id="ARBA00004418"/>
    </source>
</evidence>
<dbReference type="InterPro" id="IPR026259">
    <property type="entry name" value="MauG/Cytc_peroxidase"/>
</dbReference>
<dbReference type="InterPro" id="IPR051395">
    <property type="entry name" value="Cytochrome_c_Peroxidase/MauG"/>
</dbReference>
<evidence type="ECO:0000256" key="3">
    <source>
        <dbReference type="ARBA" id="ARBA00022723"/>
    </source>
</evidence>
<evidence type="ECO:0000256" key="7">
    <source>
        <dbReference type="ARBA" id="ARBA00023004"/>
    </source>
</evidence>
<protein>
    <submittedName>
        <fullName evidence="11">C-type cytochrome</fullName>
    </submittedName>
</protein>
<dbReference type="PANTHER" id="PTHR30600">
    <property type="entry name" value="CYTOCHROME C PEROXIDASE-RELATED"/>
    <property type="match status" value="1"/>
</dbReference>
<keyword evidence="3 8" id="KW-0479">Metal-binding</keyword>
<comment type="caution">
    <text evidence="11">The sequence shown here is derived from an EMBL/GenBank/DDBJ whole genome shotgun (WGS) entry which is preliminary data.</text>
</comment>
<feature type="signal peptide" evidence="9">
    <location>
        <begin position="1"/>
        <end position="26"/>
    </location>
</feature>
<keyword evidence="5" id="KW-0574">Periplasm</keyword>
<dbReference type="PROSITE" id="PS51007">
    <property type="entry name" value="CYTC"/>
    <property type="match status" value="1"/>
</dbReference>
<dbReference type="EMBL" id="JAGSSW010000008">
    <property type="protein sequence ID" value="MBR8464508.1"/>
    <property type="molecule type" value="Genomic_DNA"/>
</dbReference>
<dbReference type="Gene3D" id="1.10.760.10">
    <property type="entry name" value="Cytochrome c-like domain"/>
    <property type="match status" value="2"/>
</dbReference>
<gene>
    <name evidence="11" type="ORF">KDD93_08020</name>
</gene>
<evidence type="ECO:0000259" key="10">
    <source>
        <dbReference type="PROSITE" id="PS51007"/>
    </source>
</evidence>
<evidence type="ECO:0000256" key="8">
    <source>
        <dbReference type="PROSITE-ProRule" id="PRU00433"/>
    </source>
</evidence>
<evidence type="ECO:0000313" key="12">
    <source>
        <dbReference type="Proteomes" id="UP000682951"/>
    </source>
</evidence>
<evidence type="ECO:0000256" key="4">
    <source>
        <dbReference type="ARBA" id="ARBA00022729"/>
    </source>
</evidence>
<keyword evidence="6" id="KW-0560">Oxidoreductase</keyword>
<dbReference type="PANTHER" id="PTHR30600:SF7">
    <property type="entry name" value="CYTOCHROME C PEROXIDASE-RELATED"/>
    <property type="match status" value="1"/>
</dbReference>
<dbReference type="Proteomes" id="UP000682951">
    <property type="component" value="Unassembled WGS sequence"/>
</dbReference>
<feature type="domain" description="Cytochrome c" evidence="10">
    <location>
        <begin position="179"/>
        <end position="287"/>
    </location>
</feature>
<keyword evidence="12" id="KW-1185">Reference proteome</keyword>
<sequence length="300" mass="33687">MRALVFLTIFAIATFAVNSSFTPVVAVEYNEQRALIGKKLFFDKRLSKNANYSCETCHSLYWDFSGTNKKLNSTNTLNPPSVLNAALNYIFYSDGHIRDIYDQVEESIRSQKELNSDEAKIVAIISSIEEYKILFKKAYDDGVSYKNIVDAFVQFEKAIATVNSPFDRYLLGDENALDSDQKAGYELFNELGCIACHNGKNLGANLMQTLTFSKDILSGIDSEGYFNKSKLRRAQSLRNILRTAPYLNDGSVASLKDALLDISESQLMHKLSDKEIELLYNFLGSLNGEPPRIINGSQKD</sequence>
<keyword evidence="4 9" id="KW-0732">Signal</keyword>
<dbReference type="InterPro" id="IPR036909">
    <property type="entry name" value="Cyt_c-like_dom_sf"/>
</dbReference>
<evidence type="ECO:0000313" key="11">
    <source>
        <dbReference type="EMBL" id="MBR8464508.1"/>
    </source>
</evidence>
<evidence type="ECO:0000256" key="9">
    <source>
        <dbReference type="SAM" id="SignalP"/>
    </source>
</evidence>
<organism evidence="11 12">
    <name type="scientific">Campylobacter anatolicus</name>
    <dbReference type="NCBI Taxonomy" id="2829105"/>
    <lineage>
        <taxon>Bacteria</taxon>
        <taxon>Pseudomonadati</taxon>
        <taxon>Campylobacterota</taxon>
        <taxon>Epsilonproteobacteria</taxon>
        <taxon>Campylobacterales</taxon>
        <taxon>Campylobacteraceae</taxon>
        <taxon>Campylobacter</taxon>
    </lineage>
</organism>
<evidence type="ECO:0000256" key="5">
    <source>
        <dbReference type="ARBA" id="ARBA00022764"/>
    </source>
</evidence>
<proteinExistence type="predicted"/>
<evidence type="ECO:0000256" key="6">
    <source>
        <dbReference type="ARBA" id="ARBA00023002"/>
    </source>
</evidence>